<evidence type="ECO:0000256" key="1">
    <source>
        <dbReference type="SAM" id="Phobius"/>
    </source>
</evidence>
<keyword evidence="1" id="KW-0472">Membrane</keyword>
<keyword evidence="1" id="KW-1133">Transmembrane helix</keyword>
<dbReference type="Proteomes" id="UP000433788">
    <property type="component" value="Unassembled WGS sequence"/>
</dbReference>
<gene>
    <name evidence="2" type="ORF">GH984_10015</name>
</gene>
<dbReference type="AlphaFoldDB" id="A0A6N7QRG2"/>
<comment type="caution">
    <text evidence="2">The sequence shown here is derived from an EMBL/GenBank/DDBJ whole genome shotgun (WGS) entry which is preliminary data.</text>
</comment>
<dbReference type="EMBL" id="WJPP01000005">
    <property type="protein sequence ID" value="MRH79036.1"/>
    <property type="molecule type" value="Genomic_DNA"/>
</dbReference>
<organism evidence="2 3">
    <name type="scientific">Spiribacter salilacus</name>
    <dbReference type="NCBI Taxonomy" id="2664894"/>
    <lineage>
        <taxon>Bacteria</taxon>
        <taxon>Pseudomonadati</taxon>
        <taxon>Pseudomonadota</taxon>
        <taxon>Gammaproteobacteria</taxon>
        <taxon>Chromatiales</taxon>
        <taxon>Ectothiorhodospiraceae</taxon>
        <taxon>Spiribacter</taxon>
    </lineage>
</organism>
<keyword evidence="3" id="KW-1185">Reference proteome</keyword>
<sequence length="220" mass="24063">MARYWIVGLLAFAILLGWMALREAGQIQNYGQVNLGEKPHPVEAELSPKLSPGVSLRQPLEWDRLVGAPMARHYANQAVCLSVYMATHGGSARGGQLQMTLEQDEVVLGTSQLAFDQLQDLRFESFCFDDLTLGEVYGQPVDMVIQATQGVETAAPSVYFDRAVEGAERVTIGNVTHPSHGIVHRLQIKRDAAQAQFSAWFILAALALLGAVVLTTRTDD</sequence>
<keyword evidence="1" id="KW-0812">Transmembrane</keyword>
<name>A0A6N7QRG2_9GAMM</name>
<reference evidence="2 3" key="1">
    <citation type="submission" date="2019-11" db="EMBL/GenBank/DDBJ databases">
        <authorList>
            <person name="Zhang X.Y."/>
        </authorList>
    </citation>
    <scope>NUCLEOTIDE SEQUENCE [LARGE SCALE GENOMIC DNA]</scope>
    <source>
        <strain evidence="2 3">C176</strain>
    </source>
</reference>
<accession>A0A6N7QRG2</accession>
<evidence type="ECO:0000313" key="3">
    <source>
        <dbReference type="Proteomes" id="UP000433788"/>
    </source>
</evidence>
<protein>
    <submittedName>
        <fullName evidence="2">Uncharacterized protein</fullName>
    </submittedName>
</protein>
<feature type="transmembrane region" description="Helical" evidence="1">
    <location>
        <begin position="197"/>
        <end position="216"/>
    </location>
</feature>
<proteinExistence type="predicted"/>
<evidence type="ECO:0000313" key="2">
    <source>
        <dbReference type="EMBL" id="MRH79036.1"/>
    </source>
</evidence>